<reference evidence="1 2" key="1">
    <citation type="submission" date="2017-11" db="EMBL/GenBank/DDBJ databases">
        <authorList>
            <person name="Laing C."/>
            <person name="Caston J.C."/>
            <person name="Del V.M."/>
            <person name="Young O.M."/>
            <person name="Nayek S."/>
            <person name="Hughes L.E."/>
            <person name="Garlena R.A."/>
            <person name="Russell D.A."/>
            <person name="Pope W.H."/>
            <person name="Jacobs-Sera D."/>
            <person name="Hendrix R.W."/>
            <person name="Hatfull G.F."/>
        </authorList>
    </citation>
    <scope>NUCLEOTIDE SEQUENCE [LARGE SCALE GENOMIC DNA]</scope>
</reference>
<name>A0A2H4PR31_9CAUD</name>
<accession>A0A2H4PR31</accession>
<dbReference type="Proteomes" id="UP000240735">
    <property type="component" value="Segment"/>
</dbReference>
<gene>
    <name evidence="1" type="ORF">SEA_MANUEL_78</name>
</gene>
<sequence>MCENKTCPVHERVNVREDVTDEFGTGRAFTYEGEYCIVTLDNPEYHDPMTMLGALLGGDDFVVPGMFMTLVVKVGDKALGDLSPEKLSANTVHREEFVKHDDESLAEFKDADPSAPVPGFADKLTEILHDKHDEAVLAVQSGLIS</sequence>
<dbReference type="EMBL" id="MG518519">
    <property type="protein sequence ID" value="ATW69372.1"/>
    <property type="molecule type" value="Genomic_DNA"/>
</dbReference>
<evidence type="ECO:0000313" key="2">
    <source>
        <dbReference type="Proteomes" id="UP000240735"/>
    </source>
</evidence>
<protein>
    <submittedName>
        <fullName evidence="1">Uncharacterized protein</fullName>
    </submittedName>
</protein>
<evidence type="ECO:0000313" key="1">
    <source>
        <dbReference type="EMBL" id="ATW69372.1"/>
    </source>
</evidence>
<keyword evidence="2" id="KW-1185">Reference proteome</keyword>
<organism evidence="1 2">
    <name type="scientific">Streptomyces phage Manuel</name>
    <dbReference type="NCBI Taxonomy" id="2053812"/>
    <lineage>
        <taxon>Viruses</taxon>
        <taxon>Duplodnaviria</taxon>
        <taxon>Heunggongvirae</taxon>
        <taxon>Uroviricota</taxon>
        <taxon>Caudoviricetes</taxon>
        <taxon>Beephvirinae</taxon>
        <taxon>Manuelvirus</taxon>
        <taxon>Manuelvirus manuel</taxon>
    </lineage>
</organism>
<proteinExistence type="predicted"/>